<dbReference type="GO" id="GO:0030620">
    <property type="term" value="F:U2 snRNA binding"/>
    <property type="evidence" value="ECO:0007669"/>
    <property type="project" value="TreeGrafter"/>
</dbReference>
<feature type="region of interest" description="Disordered" evidence="1">
    <location>
        <begin position="435"/>
        <end position="485"/>
    </location>
</feature>
<dbReference type="GO" id="GO:0000387">
    <property type="term" value="P:spliceosomal snRNP assembly"/>
    <property type="evidence" value="ECO:0007669"/>
    <property type="project" value="TreeGrafter"/>
</dbReference>
<reference evidence="4 5" key="1">
    <citation type="submission" date="2019-01" db="EMBL/GenBank/DDBJ databases">
        <title>A draft genome assembly of the solar-powered sea slug Elysia chlorotica.</title>
        <authorList>
            <person name="Cai H."/>
            <person name="Li Q."/>
            <person name="Fang X."/>
            <person name="Li J."/>
            <person name="Curtis N.E."/>
            <person name="Altenburger A."/>
            <person name="Shibata T."/>
            <person name="Feng M."/>
            <person name="Maeda T."/>
            <person name="Schwartz J.A."/>
            <person name="Shigenobu S."/>
            <person name="Lundholm N."/>
            <person name="Nishiyama T."/>
            <person name="Yang H."/>
            <person name="Hasebe M."/>
            <person name="Li S."/>
            <person name="Pierce S.K."/>
            <person name="Wang J."/>
        </authorList>
    </citation>
    <scope>NUCLEOTIDE SEQUENCE [LARGE SCALE GENOMIC DNA]</scope>
    <source>
        <strain evidence="4">EC2010</strain>
        <tissue evidence="4">Whole organism of an adult</tissue>
    </source>
</reference>
<dbReference type="Proteomes" id="UP000271974">
    <property type="component" value="Unassembled WGS sequence"/>
</dbReference>
<dbReference type="PANTHER" id="PTHR15197:SF0">
    <property type="entry name" value="COILIN"/>
    <property type="match status" value="1"/>
</dbReference>
<feature type="domain" description="Coilin N-terminal" evidence="2">
    <location>
        <begin position="10"/>
        <end position="176"/>
    </location>
</feature>
<feature type="region of interest" description="Disordered" evidence="1">
    <location>
        <begin position="366"/>
        <end position="414"/>
    </location>
</feature>
<sequence>MSASYEHDSVRIRLNFVNSQGENVNVFRKRWALISLSECKTIRDIENNIVANLRREIDFTEQVETEVQNEQPHFCELCLTGFWLPSRESSRILRDGDKVTVRTSSTPLNLIQTFDSEEGRKKKSKRHKKRSSDDAFDSDQSKTVEKESCKAKRRKEYSETHTPQEIDTYAKKKMKKDRLNLKGDNNFELDEIDKSNIQVQLDDKKKKRKKSRTDLSLEAVHANTTETPSSNVEMKENKSKEVADLCNEEGREYLQSLIKDRIVELTSESVDQNCNNGQVTQPAAREDTLGADQISQLSCDKVENHSRPNLQSSPSFSKNCKPMTQKSFLELGNAVSDKVISNQHSHLGAEQQKGGDLLEDRAKFALERNTPSDNQTLQTAGEVSTKRRRRRKKKGNRYKEADKQPITSADHSHSHIAPERDFSMKLPHHLQPHQNNRLVFDDDDDDEEDAVSHKDSADLSMQGEDLKSRVDESPSQKTGFYSDSNGKRYVSRARQFKHQKWAVSPVVQHLEKVVGSSEHVGQANSTPKGSDAETERKSDVVHSSTPEGSYFEKKVHISKARDSTNVPHINKAVPAVPKPNSFVSADDKFMSLLGNTRRQPASLQISPAAISRQPTVANSAEIRDAGVKNDWQRNCSTEARTNGHGMHVTTKTVVQRNKEPQASQETLCQLTGNKSGTQTNVQPPSDHDEVSVKKQASLPSCREVVNEGLTSQPGFTWPSHSNADNLPDMKKLPNIGDFLMYRILELSEDYCPTVSDYKKARVLEVDAAVDPAQLKLMNFDAEKKRQGRFELEIEQDGEEDDPDRYLTTVSWSDLMGVKLVS</sequence>
<feature type="domain" description="Coilin tudor" evidence="3">
    <location>
        <begin position="722"/>
        <end position="820"/>
    </location>
</feature>
<dbReference type="OrthoDB" id="6162468at2759"/>
<keyword evidence="5" id="KW-1185">Reference proteome</keyword>
<evidence type="ECO:0000259" key="2">
    <source>
        <dbReference type="Pfam" id="PF15862"/>
    </source>
</evidence>
<dbReference type="PANTHER" id="PTHR15197">
    <property type="entry name" value="COILIN P80"/>
    <property type="match status" value="1"/>
</dbReference>
<gene>
    <name evidence="4" type="ORF">EGW08_013806</name>
</gene>
<evidence type="ECO:0000259" key="3">
    <source>
        <dbReference type="Pfam" id="PF23086"/>
    </source>
</evidence>
<comment type="caution">
    <text evidence="4">The sequence shown here is derived from an EMBL/GenBank/DDBJ whole genome shotgun (WGS) entry which is preliminary data.</text>
</comment>
<feature type="compositionally biased region" description="Polar residues" evidence="1">
    <location>
        <begin position="475"/>
        <end position="484"/>
    </location>
</feature>
<dbReference type="STRING" id="188477.A0A3S0ZYN3"/>
<organism evidence="4 5">
    <name type="scientific">Elysia chlorotica</name>
    <name type="common">Eastern emerald elysia</name>
    <name type="synonym">Sea slug</name>
    <dbReference type="NCBI Taxonomy" id="188477"/>
    <lineage>
        <taxon>Eukaryota</taxon>
        <taxon>Metazoa</taxon>
        <taxon>Spiralia</taxon>
        <taxon>Lophotrochozoa</taxon>
        <taxon>Mollusca</taxon>
        <taxon>Gastropoda</taxon>
        <taxon>Heterobranchia</taxon>
        <taxon>Euthyneura</taxon>
        <taxon>Panpulmonata</taxon>
        <taxon>Sacoglossa</taxon>
        <taxon>Placobranchoidea</taxon>
        <taxon>Plakobranchidae</taxon>
        <taxon>Elysia</taxon>
    </lineage>
</organism>
<feature type="region of interest" description="Disordered" evidence="1">
    <location>
        <begin position="514"/>
        <end position="554"/>
    </location>
</feature>
<protein>
    <submittedName>
        <fullName evidence="4">Uncharacterized protein</fullName>
    </submittedName>
</protein>
<feature type="compositionally biased region" description="Basic residues" evidence="1">
    <location>
        <begin position="386"/>
        <end position="396"/>
    </location>
</feature>
<evidence type="ECO:0000256" key="1">
    <source>
        <dbReference type="SAM" id="MobiDB-lite"/>
    </source>
</evidence>
<feature type="compositionally biased region" description="Basic and acidic residues" evidence="1">
    <location>
        <begin position="464"/>
        <end position="474"/>
    </location>
</feature>
<dbReference type="EMBL" id="RQTK01000510">
    <property type="protein sequence ID" value="RUS78432.1"/>
    <property type="molecule type" value="Genomic_DNA"/>
</dbReference>
<evidence type="ECO:0000313" key="4">
    <source>
        <dbReference type="EMBL" id="RUS78432.1"/>
    </source>
</evidence>
<feature type="compositionally biased region" description="Polar residues" evidence="1">
    <location>
        <begin position="369"/>
        <end position="382"/>
    </location>
</feature>
<dbReference type="InterPro" id="IPR031722">
    <property type="entry name" value="Coilin_N"/>
</dbReference>
<feature type="compositionally biased region" description="Basic and acidic residues" evidence="1">
    <location>
        <begin position="530"/>
        <end position="540"/>
    </location>
</feature>
<feature type="compositionally biased region" description="Basic residues" evidence="1">
    <location>
        <begin position="121"/>
        <end position="130"/>
    </location>
</feature>
<dbReference type="InterPro" id="IPR024822">
    <property type="entry name" value="Coilin"/>
</dbReference>
<dbReference type="GO" id="GO:0015030">
    <property type="term" value="C:Cajal body"/>
    <property type="evidence" value="ECO:0007669"/>
    <property type="project" value="TreeGrafter"/>
</dbReference>
<feature type="compositionally biased region" description="Basic and acidic residues" evidence="1">
    <location>
        <begin position="139"/>
        <end position="167"/>
    </location>
</feature>
<feature type="region of interest" description="Disordered" evidence="1">
    <location>
        <begin position="113"/>
        <end position="167"/>
    </location>
</feature>
<dbReference type="Pfam" id="PF15862">
    <property type="entry name" value="Coilin_N"/>
    <property type="match status" value="1"/>
</dbReference>
<dbReference type="AlphaFoldDB" id="A0A3S0ZYN3"/>
<dbReference type="Pfam" id="PF23086">
    <property type="entry name" value="Tudor_Coilin"/>
    <property type="match status" value="1"/>
</dbReference>
<feature type="region of interest" description="Disordered" evidence="1">
    <location>
        <begin position="201"/>
        <end position="237"/>
    </location>
</feature>
<dbReference type="InterPro" id="IPR056398">
    <property type="entry name" value="Tudor_Coilin"/>
</dbReference>
<proteinExistence type="predicted"/>
<name>A0A3S0ZYN3_ELYCH</name>
<feature type="compositionally biased region" description="Polar residues" evidence="1">
    <location>
        <begin position="222"/>
        <end position="232"/>
    </location>
</feature>
<evidence type="ECO:0000313" key="5">
    <source>
        <dbReference type="Proteomes" id="UP000271974"/>
    </source>
</evidence>
<dbReference type="GO" id="GO:0030619">
    <property type="term" value="F:U1 snRNA binding"/>
    <property type="evidence" value="ECO:0007669"/>
    <property type="project" value="TreeGrafter"/>
</dbReference>
<accession>A0A3S0ZYN3</accession>